<proteinExistence type="predicted"/>
<organism evidence="2 3">
    <name type="scientific">Caerostris darwini</name>
    <dbReference type="NCBI Taxonomy" id="1538125"/>
    <lineage>
        <taxon>Eukaryota</taxon>
        <taxon>Metazoa</taxon>
        <taxon>Ecdysozoa</taxon>
        <taxon>Arthropoda</taxon>
        <taxon>Chelicerata</taxon>
        <taxon>Arachnida</taxon>
        <taxon>Araneae</taxon>
        <taxon>Araneomorphae</taxon>
        <taxon>Entelegynae</taxon>
        <taxon>Araneoidea</taxon>
        <taxon>Araneidae</taxon>
        <taxon>Caerostris</taxon>
    </lineage>
</organism>
<dbReference type="EMBL" id="BPLQ01011962">
    <property type="protein sequence ID" value="GIY61625.1"/>
    <property type="molecule type" value="Genomic_DNA"/>
</dbReference>
<evidence type="ECO:0008006" key="4">
    <source>
        <dbReference type="Google" id="ProtNLM"/>
    </source>
</evidence>
<name>A0AAV4UVC6_9ARAC</name>
<evidence type="ECO:0000313" key="3">
    <source>
        <dbReference type="Proteomes" id="UP001054837"/>
    </source>
</evidence>
<comment type="caution">
    <text evidence="2">The sequence shown here is derived from an EMBL/GenBank/DDBJ whole genome shotgun (WGS) entry which is preliminary data.</text>
</comment>
<dbReference type="Proteomes" id="UP001054837">
    <property type="component" value="Unassembled WGS sequence"/>
</dbReference>
<evidence type="ECO:0000256" key="1">
    <source>
        <dbReference type="SAM" id="SignalP"/>
    </source>
</evidence>
<gene>
    <name evidence="2" type="ORF">CDAR_588711</name>
</gene>
<protein>
    <recommendedName>
        <fullName evidence="4">C2H2-type domain-containing protein</fullName>
    </recommendedName>
</protein>
<dbReference type="AlphaFoldDB" id="A0AAV4UVC6"/>
<feature type="chain" id="PRO_5043966250" description="C2H2-type domain-containing protein" evidence="1">
    <location>
        <begin position="24"/>
        <end position="76"/>
    </location>
</feature>
<accession>A0AAV4UVC6</accession>
<feature type="signal peptide" evidence="1">
    <location>
        <begin position="1"/>
        <end position="23"/>
    </location>
</feature>
<evidence type="ECO:0000313" key="2">
    <source>
        <dbReference type="EMBL" id="GIY61625.1"/>
    </source>
</evidence>
<sequence>MHTIKPFLRFDICLGVFIQSCNGSMYIYNQQGRSCELYALNRAKKRNLDCSQCKENVDRRDKNLKKHANSKEHRHP</sequence>
<reference evidence="2 3" key="1">
    <citation type="submission" date="2021-06" db="EMBL/GenBank/DDBJ databases">
        <title>Caerostris darwini draft genome.</title>
        <authorList>
            <person name="Kono N."/>
            <person name="Arakawa K."/>
        </authorList>
    </citation>
    <scope>NUCLEOTIDE SEQUENCE [LARGE SCALE GENOMIC DNA]</scope>
</reference>
<keyword evidence="1" id="KW-0732">Signal</keyword>
<keyword evidence="3" id="KW-1185">Reference proteome</keyword>